<feature type="compositionally biased region" description="Polar residues" evidence="2">
    <location>
        <begin position="138"/>
        <end position="150"/>
    </location>
</feature>
<feature type="compositionally biased region" description="Polar residues" evidence="2">
    <location>
        <begin position="170"/>
        <end position="186"/>
    </location>
</feature>
<evidence type="ECO:0000259" key="3">
    <source>
        <dbReference type="PROSITE" id="PS50238"/>
    </source>
</evidence>
<dbReference type="Gene3D" id="1.10.555.10">
    <property type="entry name" value="Rho GTPase activation protein"/>
    <property type="match status" value="1"/>
</dbReference>
<feature type="region of interest" description="Disordered" evidence="2">
    <location>
        <begin position="109"/>
        <end position="229"/>
    </location>
</feature>
<dbReference type="InterPro" id="IPR000198">
    <property type="entry name" value="RhoGAP_dom"/>
</dbReference>
<evidence type="ECO:0000256" key="1">
    <source>
        <dbReference type="ARBA" id="ARBA00022468"/>
    </source>
</evidence>
<name>A0ABP1S617_9HEXA</name>
<gene>
    <name evidence="4" type="ORF">ODALV1_LOCUS30072</name>
</gene>
<dbReference type="EMBL" id="CAXLJM020000160">
    <property type="protein sequence ID" value="CAL8144085.1"/>
    <property type="molecule type" value="Genomic_DNA"/>
</dbReference>
<evidence type="ECO:0000256" key="2">
    <source>
        <dbReference type="SAM" id="MobiDB-lite"/>
    </source>
</evidence>
<dbReference type="Proteomes" id="UP001642540">
    <property type="component" value="Unassembled WGS sequence"/>
</dbReference>
<dbReference type="PANTHER" id="PTHR14963:SF1">
    <property type="entry name" value="RHO GTPASE-ACTIVATING PROTEIN CONUNDRUM"/>
    <property type="match status" value="1"/>
</dbReference>
<comment type="caution">
    <text evidence="4">The sequence shown here is derived from an EMBL/GenBank/DDBJ whole genome shotgun (WGS) entry which is preliminary data.</text>
</comment>
<reference evidence="4 5" key="1">
    <citation type="submission" date="2024-08" db="EMBL/GenBank/DDBJ databases">
        <authorList>
            <person name="Cucini C."/>
            <person name="Frati F."/>
        </authorList>
    </citation>
    <scope>NUCLEOTIDE SEQUENCE [LARGE SCALE GENOMIC DNA]</scope>
</reference>
<dbReference type="PANTHER" id="PTHR14963">
    <property type="entry name" value="RHO GTPASE ACTIVATING PROTEIN 18,19-RELATED"/>
    <property type="match status" value="1"/>
</dbReference>
<proteinExistence type="predicted"/>
<dbReference type="SUPFAM" id="SSF48350">
    <property type="entry name" value="GTPase activation domain, GAP"/>
    <property type="match status" value="1"/>
</dbReference>
<dbReference type="Pfam" id="PF00620">
    <property type="entry name" value="RhoGAP"/>
    <property type="match status" value="1"/>
</dbReference>
<accession>A0ABP1S617</accession>
<dbReference type="PROSITE" id="PS50238">
    <property type="entry name" value="RHOGAP"/>
    <property type="match status" value="1"/>
</dbReference>
<organism evidence="4 5">
    <name type="scientific">Orchesella dallaii</name>
    <dbReference type="NCBI Taxonomy" id="48710"/>
    <lineage>
        <taxon>Eukaryota</taxon>
        <taxon>Metazoa</taxon>
        <taxon>Ecdysozoa</taxon>
        <taxon>Arthropoda</taxon>
        <taxon>Hexapoda</taxon>
        <taxon>Collembola</taxon>
        <taxon>Entomobryomorpha</taxon>
        <taxon>Entomobryoidea</taxon>
        <taxon>Orchesellidae</taxon>
        <taxon>Orchesellinae</taxon>
        <taxon>Orchesella</taxon>
    </lineage>
</organism>
<keyword evidence="5" id="KW-1185">Reference proteome</keyword>
<sequence>MSVTVEIGKKPSALPVTVTVNHETLEEEFWAEAANNERYEDEEHKGNVTDEGELEADWLSEVGLGEWTQQWRQGKSLPENDIGPAVQKLSLKPHQADALRRRIQTLNATLKKRRKMRRPPDIRGFFQSDISENKDSSRSATPDSLDSNEYPSDSPPRRTSSPTLRHHRSQSNSADELDENSGSPNHVPNFVSIFAHDQHHHHQPSQTHSLGGQPASTSPPSRNKDLFKSSQLRFPVIGNFSTTDGEVASDVINGIEILGYHNVGTIYMKGYIPAKKHVSQAAITQSPASLPSQPQIGGTLSQEVSTKTFSPFIPAKSGGFTAELNRINGSSLGHDMEEDDCLQDEETPADPSGITRLSDLSEEDAKSIRPILLMELTAQCDYSNIQVRKRKVQKNLKKNLSGEDVASNLFGIPLEMLLLKDRQVTGDSSLEVPIIFEKLVSHLWKRSLSEQGLLRMAGQRAKINDLRATFESSLYSEPEQVDAAMNQCSSHDVANLLKQFLRELPVPLLGFEYIDTFFDVADKLRGRNLETCLRLLILLLPQSHQAVMRQLLQFLRELVKNSDSNKMGIKNVSLIVAPNLVPTSALGSQNKELSRAATWVKLTQTLIRYGSSLFVIPSDLLSQLRQINDRARLKRAKAKNNGNGGNGKSNLNGSAAASGCKSAPCSILRISAPQLGFPEVVLPIGAGSTAGDIVLSLLEEADKKAESLEKEAGNGLPQPGNNNVNQGVNGAVRRRQVPKAAEITKNGPNLSCLLTRMNPDMALKTHALYEIGGNIGYRRVDPAALVPSICRDNPAASWVLRCNHRHSANI</sequence>
<keyword evidence="1" id="KW-0343">GTPase activation</keyword>
<protein>
    <recommendedName>
        <fullName evidence="3">Rho-GAP domain-containing protein</fullName>
    </recommendedName>
</protein>
<dbReference type="InterPro" id="IPR008936">
    <property type="entry name" value="Rho_GTPase_activation_prot"/>
</dbReference>
<dbReference type="InterPro" id="IPR057323">
    <property type="entry name" value="RHG40/28/18_ubiquitin"/>
</dbReference>
<dbReference type="Pfam" id="PF25442">
    <property type="entry name" value="Ubiquitin_RHG40_C"/>
    <property type="match status" value="1"/>
</dbReference>
<evidence type="ECO:0000313" key="5">
    <source>
        <dbReference type="Proteomes" id="UP001642540"/>
    </source>
</evidence>
<dbReference type="SMART" id="SM00324">
    <property type="entry name" value="RhoGAP"/>
    <property type="match status" value="1"/>
</dbReference>
<evidence type="ECO:0000313" key="4">
    <source>
        <dbReference type="EMBL" id="CAL8144085.1"/>
    </source>
</evidence>
<feature type="domain" description="Rho-GAP" evidence="3">
    <location>
        <begin position="412"/>
        <end position="614"/>
    </location>
</feature>